<organism evidence="7 8">
    <name type="scientific">Aspergillus pseudocaelatus</name>
    <dbReference type="NCBI Taxonomy" id="1825620"/>
    <lineage>
        <taxon>Eukaryota</taxon>
        <taxon>Fungi</taxon>
        <taxon>Dikarya</taxon>
        <taxon>Ascomycota</taxon>
        <taxon>Pezizomycotina</taxon>
        <taxon>Eurotiomycetes</taxon>
        <taxon>Eurotiomycetidae</taxon>
        <taxon>Eurotiales</taxon>
        <taxon>Aspergillaceae</taxon>
        <taxon>Aspergillus</taxon>
        <taxon>Aspergillus subgen. Circumdati</taxon>
    </lineage>
</organism>
<keyword evidence="4 6" id="KW-0472">Membrane</keyword>
<accession>A0ABQ6WSD6</accession>
<dbReference type="PANTHER" id="PTHR15549">
    <property type="entry name" value="PAIRED IMMUNOGLOBULIN-LIKE TYPE 2 RECEPTOR"/>
    <property type="match status" value="1"/>
</dbReference>
<evidence type="ECO:0000313" key="7">
    <source>
        <dbReference type="EMBL" id="KAE8420015.1"/>
    </source>
</evidence>
<evidence type="ECO:0000256" key="6">
    <source>
        <dbReference type="SAM" id="Phobius"/>
    </source>
</evidence>
<evidence type="ECO:0008006" key="9">
    <source>
        <dbReference type="Google" id="ProtNLM"/>
    </source>
</evidence>
<evidence type="ECO:0000256" key="3">
    <source>
        <dbReference type="ARBA" id="ARBA00022989"/>
    </source>
</evidence>
<comment type="subcellular location">
    <subcellularLocation>
        <location evidence="1">Membrane</location>
        <topology evidence="1">Single-pass membrane protein</topology>
    </subcellularLocation>
</comment>
<keyword evidence="8" id="KW-1185">Reference proteome</keyword>
<dbReference type="InterPro" id="IPR051694">
    <property type="entry name" value="Immunoregulatory_rcpt-like"/>
</dbReference>
<evidence type="ECO:0000313" key="8">
    <source>
        <dbReference type="Proteomes" id="UP000325395"/>
    </source>
</evidence>
<reference evidence="7 8" key="1">
    <citation type="submission" date="2019-04" db="EMBL/GenBank/DDBJ databases">
        <authorList>
            <consortium name="DOE Joint Genome Institute"/>
            <person name="Mondo S."/>
            <person name="Kjaerbolling I."/>
            <person name="Vesth T."/>
            <person name="Frisvad J.C."/>
            <person name="Nybo J.L."/>
            <person name="Theobald S."/>
            <person name="Kildgaard S."/>
            <person name="Isbrandt T."/>
            <person name="Kuo A."/>
            <person name="Sato A."/>
            <person name="Lyhne E.K."/>
            <person name="Kogle M.E."/>
            <person name="Wiebenga A."/>
            <person name="Kun R.S."/>
            <person name="Lubbers R.J."/>
            <person name="Makela M.R."/>
            <person name="Barry K."/>
            <person name="Chovatia M."/>
            <person name="Clum A."/>
            <person name="Daum C."/>
            <person name="Haridas S."/>
            <person name="He G."/>
            <person name="LaButti K."/>
            <person name="Lipzen A."/>
            <person name="Riley R."/>
            <person name="Salamov A."/>
            <person name="Simmons B.A."/>
            <person name="Magnuson J.K."/>
            <person name="Henrissat B."/>
            <person name="Mortensen U.H."/>
            <person name="Larsen T.O."/>
            <person name="Devries R.P."/>
            <person name="Grigoriev I.V."/>
            <person name="Machida M."/>
            <person name="Baker S.E."/>
            <person name="Andersen M.R."/>
            <person name="Cantor M.N."/>
            <person name="Hua S.X."/>
        </authorList>
    </citation>
    <scope>NUCLEOTIDE SEQUENCE [LARGE SCALE GENOMIC DNA]</scope>
    <source>
        <strain evidence="7 8">CBS 117616</strain>
    </source>
</reference>
<feature type="transmembrane region" description="Helical" evidence="6">
    <location>
        <begin position="176"/>
        <end position="199"/>
    </location>
</feature>
<gene>
    <name evidence="7" type="ORF">BDV36DRAFT_293665</name>
</gene>
<feature type="region of interest" description="Disordered" evidence="5">
    <location>
        <begin position="134"/>
        <end position="167"/>
    </location>
</feature>
<evidence type="ECO:0000256" key="2">
    <source>
        <dbReference type="ARBA" id="ARBA00022692"/>
    </source>
</evidence>
<protein>
    <recommendedName>
        <fullName evidence="9">Mid2 domain-containing protein</fullName>
    </recommendedName>
</protein>
<dbReference type="Proteomes" id="UP000325395">
    <property type="component" value="Unassembled WGS sequence"/>
</dbReference>
<dbReference type="EMBL" id="ML735712">
    <property type="protein sequence ID" value="KAE8420015.1"/>
    <property type="molecule type" value="Genomic_DNA"/>
</dbReference>
<feature type="compositionally biased region" description="Low complexity" evidence="5">
    <location>
        <begin position="135"/>
        <end position="158"/>
    </location>
</feature>
<proteinExistence type="predicted"/>
<dbReference type="PANTHER" id="PTHR15549:SF27">
    <property type="entry name" value="CHITIN-BINDING TYPE-1 DOMAIN-CONTAINING PROTEIN"/>
    <property type="match status" value="1"/>
</dbReference>
<evidence type="ECO:0000256" key="5">
    <source>
        <dbReference type="SAM" id="MobiDB-lite"/>
    </source>
</evidence>
<keyword evidence="2 6" id="KW-0812">Transmembrane</keyword>
<sequence>MSNDWGSPYGFSFRRNGSCLTTETDCGQTWQPFHACCPNGTHCPTQNNVKCCPSDADCSDLFKQQPHCANSTGNLLKANGYFCCPPETVGFSRKENGWVGCAESVEDVGEEYNLLATISTGRISTSTPITSSMVSTSLGTSTLPTTPTSVSLTETSTPTTPPPNPPLQSSQLNTGAVAGGVVGGVAGIAIVAFLLWLYIRRRAASIHQGPRASYSYWSGTPKGVVARNSVPQELDCHDGAQPPRYELGAEGAPTQPEMRVNNRL</sequence>
<evidence type="ECO:0000256" key="1">
    <source>
        <dbReference type="ARBA" id="ARBA00004167"/>
    </source>
</evidence>
<name>A0ABQ6WSD6_9EURO</name>
<keyword evidence="3 6" id="KW-1133">Transmembrane helix</keyword>
<evidence type="ECO:0000256" key="4">
    <source>
        <dbReference type="ARBA" id="ARBA00023136"/>
    </source>
</evidence>